<accession>A0A0B2V939</accession>
<dbReference type="EMBL" id="JPKZ01002206">
    <property type="protein sequence ID" value="KHN77992.1"/>
    <property type="molecule type" value="Genomic_DNA"/>
</dbReference>
<sequence>MDQNEIGGVVVPYQQQPGPMSFAMPPPLWYPSAPKPMTIGLYMGPPVNIPYPQDPSLKNGTCCMDQNEIGGVVVPYQQQPGPMSFAMPPPLWYPSAPKPMTIGLYMGPPVNIPYPQYATPVSSQAKKKKPDSACSQICCGGVAQLLWTIIAIVIMGMLAALGLALVVI</sequence>
<reference evidence="2 3" key="1">
    <citation type="submission" date="2014-11" db="EMBL/GenBank/DDBJ databases">
        <title>Genetic blueprint of the zoonotic pathogen Toxocara canis.</title>
        <authorList>
            <person name="Zhu X.-Q."/>
            <person name="Korhonen P.K."/>
            <person name="Cai H."/>
            <person name="Young N.D."/>
            <person name="Nejsum P."/>
            <person name="von Samson-Himmelstjerna G."/>
            <person name="Boag P.R."/>
            <person name="Tan P."/>
            <person name="Li Q."/>
            <person name="Min J."/>
            <person name="Yang Y."/>
            <person name="Wang X."/>
            <person name="Fang X."/>
            <person name="Hall R.S."/>
            <person name="Hofmann A."/>
            <person name="Sternberg P.W."/>
            <person name="Jex A.R."/>
            <person name="Gasser R.B."/>
        </authorList>
    </citation>
    <scope>NUCLEOTIDE SEQUENCE [LARGE SCALE GENOMIC DNA]</scope>
    <source>
        <strain evidence="2">PN_DK_2014</strain>
    </source>
</reference>
<evidence type="ECO:0000256" key="1">
    <source>
        <dbReference type="SAM" id="Phobius"/>
    </source>
</evidence>
<keyword evidence="1" id="KW-0812">Transmembrane</keyword>
<proteinExistence type="predicted"/>
<dbReference type="AlphaFoldDB" id="A0A0B2V939"/>
<keyword evidence="1" id="KW-1133">Transmembrane helix</keyword>
<name>A0A0B2V939_TOXCA</name>
<keyword evidence="1" id="KW-0472">Membrane</keyword>
<gene>
    <name evidence="2" type="ORF">Tcan_18604</name>
</gene>
<comment type="caution">
    <text evidence="2">The sequence shown here is derived from an EMBL/GenBank/DDBJ whole genome shotgun (WGS) entry which is preliminary data.</text>
</comment>
<evidence type="ECO:0000313" key="2">
    <source>
        <dbReference type="EMBL" id="KHN77992.1"/>
    </source>
</evidence>
<protein>
    <submittedName>
        <fullName evidence="2">Uncharacterized protein</fullName>
    </submittedName>
</protein>
<keyword evidence="3" id="KW-1185">Reference proteome</keyword>
<evidence type="ECO:0000313" key="3">
    <source>
        <dbReference type="Proteomes" id="UP000031036"/>
    </source>
</evidence>
<organism evidence="2 3">
    <name type="scientific">Toxocara canis</name>
    <name type="common">Canine roundworm</name>
    <dbReference type="NCBI Taxonomy" id="6265"/>
    <lineage>
        <taxon>Eukaryota</taxon>
        <taxon>Metazoa</taxon>
        <taxon>Ecdysozoa</taxon>
        <taxon>Nematoda</taxon>
        <taxon>Chromadorea</taxon>
        <taxon>Rhabditida</taxon>
        <taxon>Spirurina</taxon>
        <taxon>Ascaridomorpha</taxon>
        <taxon>Ascaridoidea</taxon>
        <taxon>Toxocaridae</taxon>
        <taxon>Toxocara</taxon>
    </lineage>
</organism>
<feature type="transmembrane region" description="Helical" evidence="1">
    <location>
        <begin position="145"/>
        <end position="167"/>
    </location>
</feature>
<dbReference type="Proteomes" id="UP000031036">
    <property type="component" value="Unassembled WGS sequence"/>
</dbReference>